<dbReference type="InterPro" id="IPR042171">
    <property type="entry name" value="Acyl-CoA_hotdog"/>
</dbReference>
<dbReference type="SUPFAM" id="SSF54637">
    <property type="entry name" value="Thioesterase/thiol ester dehydrase-isomerase"/>
    <property type="match status" value="2"/>
</dbReference>
<dbReference type="EMBL" id="JXTP01000020">
    <property type="protein sequence ID" value="KIU29145.1"/>
    <property type="molecule type" value="Genomic_DNA"/>
</dbReference>
<dbReference type="InterPro" id="IPR029069">
    <property type="entry name" value="HotDog_dom_sf"/>
</dbReference>
<name>A0A0D1MA10_9SPHN</name>
<organism evidence="3 4">
    <name type="scientific">Sphingomonas melonis</name>
    <dbReference type="NCBI Taxonomy" id="152682"/>
    <lineage>
        <taxon>Bacteria</taxon>
        <taxon>Pseudomonadati</taxon>
        <taxon>Pseudomonadota</taxon>
        <taxon>Alphaproteobacteria</taxon>
        <taxon>Sphingomonadales</taxon>
        <taxon>Sphingomonadaceae</taxon>
        <taxon>Sphingomonas</taxon>
    </lineage>
</organism>
<evidence type="ECO:0000259" key="1">
    <source>
        <dbReference type="Pfam" id="PF13622"/>
    </source>
</evidence>
<protein>
    <recommendedName>
        <fullName evidence="5">Acyl-CoA thioesterase</fullName>
    </recommendedName>
</protein>
<dbReference type="Pfam" id="PF20789">
    <property type="entry name" value="4HBT_3C"/>
    <property type="match status" value="1"/>
</dbReference>
<sequence length="264" mass="27663">MSPTTDPALVPLRDVIAGLQPDAGGWTGVVPDSWLQGRTAYGGLSSALALHAAMASDSDLPPLRSALVAFIGPLSGAITIRAERLRRGRNAAFVQADVTSEAGLGLRATFVFMGPVPSRLDQRAPAGPAVSPPGPDDRILRGHPAVPFTGNFELVDAPTAGPAEWLRWVRLKDREGLHPMVELMAVADCLPPAAMKLLGGPAPVSSMTWQLNLLADAPVTQDGWWLLQAVAGHARDGSSSQRMGIWSADGTAIADQMQSVAVFA</sequence>
<evidence type="ECO:0000313" key="4">
    <source>
        <dbReference type="Proteomes" id="UP000033203"/>
    </source>
</evidence>
<dbReference type="Pfam" id="PF13622">
    <property type="entry name" value="4HBT_3"/>
    <property type="match status" value="1"/>
</dbReference>
<comment type="caution">
    <text evidence="3">The sequence shown here is derived from an EMBL/GenBank/DDBJ whole genome shotgun (WGS) entry which is preliminary data.</text>
</comment>
<dbReference type="Proteomes" id="UP000033203">
    <property type="component" value="Unassembled WGS sequence"/>
</dbReference>
<feature type="domain" description="Acyl-CoA thioesterase-like C-terminal" evidence="2">
    <location>
        <begin position="146"/>
        <end position="262"/>
    </location>
</feature>
<feature type="domain" description="Acyl-CoA thioesterase-like N-terminal HotDog" evidence="1">
    <location>
        <begin position="31"/>
        <end position="113"/>
    </location>
</feature>
<dbReference type="PATRIC" id="fig|1549858.7.peg.2111"/>
<dbReference type="InterPro" id="IPR049450">
    <property type="entry name" value="ACOT8-like_C"/>
</dbReference>
<dbReference type="Gene3D" id="2.40.160.210">
    <property type="entry name" value="Acyl-CoA thioesterase, double hotdog domain"/>
    <property type="match status" value="1"/>
</dbReference>
<reference evidence="3 4" key="1">
    <citation type="submission" date="2015-01" db="EMBL/GenBank/DDBJ databases">
        <title>Genome of Sphingomonas taxi strain 30a.</title>
        <authorList>
            <person name="Eevers N."/>
            <person name="Van Hamme J."/>
            <person name="Bottos E."/>
            <person name="Weyens N."/>
            <person name="Vangronsveld J."/>
        </authorList>
    </citation>
    <scope>NUCLEOTIDE SEQUENCE [LARGE SCALE GENOMIC DNA]</scope>
    <source>
        <strain evidence="3 4">30a</strain>
    </source>
</reference>
<dbReference type="InterPro" id="IPR049449">
    <property type="entry name" value="TesB_ACOT8-like_N"/>
</dbReference>
<dbReference type="AlphaFoldDB" id="A0A0D1MA10"/>
<evidence type="ECO:0000259" key="2">
    <source>
        <dbReference type="Pfam" id="PF20789"/>
    </source>
</evidence>
<evidence type="ECO:0008006" key="5">
    <source>
        <dbReference type="Google" id="ProtNLM"/>
    </source>
</evidence>
<proteinExistence type="predicted"/>
<accession>A0A0D1MA10</accession>
<gene>
    <name evidence="3" type="ORF">SR41_05415</name>
</gene>
<evidence type="ECO:0000313" key="3">
    <source>
        <dbReference type="EMBL" id="KIU29145.1"/>
    </source>
</evidence>